<organism evidence="6 7">
    <name type="scientific">Vibrio gallaecicus</name>
    <dbReference type="NCBI Taxonomy" id="552386"/>
    <lineage>
        <taxon>Bacteria</taxon>
        <taxon>Pseudomonadati</taxon>
        <taxon>Pseudomonadota</taxon>
        <taxon>Gammaproteobacteria</taxon>
        <taxon>Vibrionales</taxon>
        <taxon>Vibrionaceae</taxon>
        <taxon>Vibrio</taxon>
    </lineage>
</organism>
<dbReference type="Gene3D" id="3.30.470.30">
    <property type="entry name" value="DNA ligase/mRNA capping enzyme"/>
    <property type="match status" value="1"/>
</dbReference>
<dbReference type="Gene3D" id="3.30.1490.70">
    <property type="match status" value="1"/>
</dbReference>
<evidence type="ECO:0000256" key="2">
    <source>
        <dbReference type="ARBA" id="ARBA00022705"/>
    </source>
</evidence>
<dbReference type="InterPro" id="IPR050326">
    <property type="entry name" value="NAD_dep_DNA_ligaseB"/>
</dbReference>
<gene>
    <name evidence="6" type="ORF">AB4566_01840</name>
</gene>
<evidence type="ECO:0000313" key="6">
    <source>
        <dbReference type="EMBL" id="MFA0567013.1"/>
    </source>
</evidence>
<dbReference type="PANTHER" id="PTHR47810:SF1">
    <property type="entry name" value="DNA LIGASE B"/>
    <property type="match status" value="1"/>
</dbReference>
<dbReference type="EC" id="6.5.1.1" evidence="6"/>
<dbReference type="InterPro" id="IPR029319">
    <property type="entry name" value="DNA_ligase_OB"/>
</dbReference>
<sequence>MKLTQLTIATCLSFSSYAHQSYMPPESLVLANQYEQGVNVDEYWKSEKLDGVRAVWDGAHLHTRNGNRIYAPSWFTKNLPNVRLEGELWAGRGKFHIVQSTVLDQTPNDEAWKAIDLMLFDMPGAAGDYQKRYYNILHWVAVINEDHIKYVTHTPILSERILFEHLDNIGSDEGEGLMLRKVSSRYQAGRSNDLLKLKQHHDAEAIILGYKGGTGKYKGMMGSVLVKTKEGAEFYIGSGFTDELRLSPPEIGSTITFRYNGFTQNGIPKFARFVRQRSDY</sequence>
<dbReference type="EMBL" id="JBFRUW010000003">
    <property type="protein sequence ID" value="MFA0567013.1"/>
    <property type="molecule type" value="Genomic_DNA"/>
</dbReference>
<keyword evidence="1 6" id="KW-0436">Ligase</keyword>
<evidence type="ECO:0000256" key="4">
    <source>
        <dbReference type="ARBA" id="ARBA00023204"/>
    </source>
</evidence>
<evidence type="ECO:0000259" key="5">
    <source>
        <dbReference type="Pfam" id="PF14743"/>
    </source>
</evidence>
<dbReference type="Proteomes" id="UP001570417">
    <property type="component" value="Unassembled WGS sequence"/>
</dbReference>
<dbReference type="RefSeq" id="WP_137373178.1">
    <property type="nucleotide sequence ID" value="NZ_AP025490.1"/>
</dbReference>
<dbReference type="PANTHER" id="PTHR47810">
    <property type="entry name" value="DNA LIGASE"/>
    <property type="match status" value="1"/>
</dbReference>
<name>A0ABV4N6L7_9VIBR</name>
<evidence type="ECO:0000256" key="3">
    <source>
        <dbReference type="ARBA" id="ARBA00022763"/>
    </source>
</evidence>
<keyword evidence="3" id="KW-0227">DNA damage</keyword>
<evidence type="ECO:0000313" key="7">
    <source>
        <dbReference type="Proteomes" id="UP001570417"/>
    </source>
</evidence>
<dbReference type="InterPro" id="IPR012340">
    <property type="entry name" value="NA-bd_OB-fold"/>
</dbReference>
<dbReference type="SUPFAM" id="SSF56091">
    <property type="entry name" value="DNA ligase/mRNA capping enzyme, catalytic domain"/>
    <property type="match status" value="1"/>
</dbReference>
<reference evidence="6 7" key="1">
    <citation type="journal article" date="2024" name="ISME J.">
        <title>Tailless and filamentous prophages are predominant in marine Vibrio.</title>
        <authorList>
            <person name="Steensen K."/>
            <person name="Seneca J."/>
            <person name="Bartlau N."/>
            <person name="Yu X.A."/>
            <person name="Hussain F.A."/>
            <person name="Polz M.F."/>
        </authorList>
    </citation>
    <scope>NUCLEOTIDE SEQUENCE [LARGE SCALE GENOMIC DNA]</scope>
    <source>
        <strain evidence="6 7">10N.222.51.A1</strain>
    </source>
</reference>
<dbReference type="NCBIfam" id="NF006592">
    <property type="entry name" value="PRK09125.1"/>
    <property type="match status" value="1"/>
</dbReference>
<keyword evidence="2" id="KW-0235">DNA replication</keyword>
<dbReference type="PROSITE" id="PS00333">
    <property type="entry name" value="DNA_LIGASE_A2"/>
    <property type="match status" value="1"/>
</dbReference>
<dbReference type="GO" id="GO:0003910">
    <property type="term" value="F:DNA ligase (ATP) activity"/>
    <property type="evidence" value="ECO:0007669"/>
    <property type="project" value="UniProtKB-EC"/>
</dbReference>
<keyword evidence="7" id="KW-1185">Reference proteome</keyword>
<dbReference type="Gene3D" id="2.40.50.140">
    <property type="entry name" value="Nucleic acid-binding proteins"/>
    <property type="match status" value="1"/>
</dbReference>
<comment type="caution">
    <text evidence="6">The sequence shown here is derived from an EMBL/GenBank/DDBJ whole genome shotgun (WGS) entry which is preliminary data.</text>
</comment>
<dbReference type="InterPro" id="IPR016059">
    <property type="entry name" value="DNA_ligase_ATP-dep_CS"/>
</dbReference>
<accession>A0ABV4N6L7</accession>
<dbReference type="CDD" id="cd08041">
    <property type="entry name" value="OBF_kDNA_ligase_like"/>
    <property type="match status" value="1"/>
</dbReference>
<dbReference type="Pfam" id="PF14743">
    <property type="entry name" value="DNA_ligase_OB_2"/>
    <property type="match status" value="1"/>
</dbReference>
<dbReference type="CDD" id="cd07896">
    <property type="entry name" value="Adenylation_kDNA_ligase_like"/>
    <property type="match status" value="1"/>
</dbReference>
<evidence type="ECO:0000256" key="1">
    <source>
        <dbReference type="ARBA" id="ARBA00022598"/>
    </source>
</evidence>
<proteinExistence type="predicted"/>
<feature type="domain" description="DNA ligase OB-like" evidence="5">
    <location>
        <begin position="213"/>
        <end position="277"/>
    </location>
</feature>
<protein>
    <submittedName>
        <fullName evidence="6">DNA ligase</fullName>
        <ecNumber evidence="6">6.5.1.1</ecNumber>
    </submittedName>
</protein>
<dbReference type="SUPFAM" id="SSF50249">
    <property type="entry name" value="Nucleic acid-binding proteins"/>
    <property type="match status" value="1"/>
</dbReference>
<keyword evidence="4" id="KW-0234">DNA repair</keyword>